<gene>
    <name evidence="6" type="ORF">GR183_14585</name>
</gene>
<organism evidence="6 7">
    <name type="scientific">Stappia sediminis</name>
    <dbReference type="NCBI Taxonomy" id="2692190"/>
    <lineage>
        <taxon>Bacteria</taxon>
        <taxon>Pseudomonadati</taxon>
        <taxon>Pseudomonadota</taxon>
        <taxon>Alphaproteobacteria</taxon>
        <taxon>Hyphomicrobiales</taxon>
        <taxon>Stappiaceae</taxon>
        <taxon>Stappia</taxon>
    </lineage>
</organism>
<evidence type="ECO:0000259" key="5">
    <source>
        <dbReference type="PROSITE" id="PS51635"/>
    </source>
</evidence>
<evidence type="ECO:0000313" key="7">
    <source>
        <dbReference type="Proteomes" id="UP000433101"/>
    </source>
</evidence>
<dbReference type="PROSITE" id="PS51635">
    <property type="entry name" value="PNPLA"/>
    <property type="match status" value="1"/>
</dbReference>
<proteinExistence type="predicted"/>
<reference evidence="6 7" key="1">
    <citation type="submission" date="2019-12" db="EMBL/GenBank/DDBJ databases">
        <authorList>
            <person name="Li M."/>
        </authorList>
    </citation>
    <scope>NUCLEOTIDE SEQUENCE [LARGE SCALE GENOMIC DNA]</scope>
    <source>
        <strain evidence="6 7">GBMRC 2046</strain>
    </source>
</reference>
<evidence type="ECO:0000256" key="1">
    <source>
        <dbReference type="ARBA" id="ARBA00022801"/>
    </source>
</evidence>
<dbReference type="InterPro" id="IPR050301">
    <property type="entry name" value="NTE"/>
</dbReference>
<feature type="short sequence motif" description="DGA/G" evidence="4">
    <location>
        <begin position="168"/>
        <end position="170"/>
    </location>
</feature>
<feature type="active site" description="Proton acceptor" evidence="4">
    <location>
        <position position="168"/>
    </location>
</feature>
<keyword evidence="1 4" id="KW-0378">Hydrolase</keyword>
<comment type="caution">
    <text evidence="6">The sequence shown here is derived from an EMBL/GenBank/DDBJ whole genome shotgun (WGS) entry which is preliminary data.</text>
</comment>
<dbReference type="Proteomes" id="UP000433101">
    <property type="component" value="Unassembled WGS sequence"/>
</dbReference>
<feature type="active site" description="Nucleophile" evidence="4">
    <location>
        <position position="41"/>
    </location>
</feature>
<dbReference type="InterPro" id="IPR002641">
    <property type="entry name" value="PNPLA_dom"/>
</dbReference>
<dbReference type="RefSeq" id="WP_160776394.1">
    <property type="nucleotide sequence ID" value="NZ_WUMV01000007.1"/>
</dbReference>
<dbReference type="PANTHER" id="PTHR14226:SF29">
    <property type="entry name" value="NEUROPATHY TARGET ESTERASE SWS"/>
    <property type="match status" value="1"/>
</dbReference>
<dbReference type="PANTHER" id="PTHR14226">
    <property type="entry name" value="NEUROPATHY TARGET ESTERASE/SWISS CHEESE D.MELANOGASTER"/>
    <property type="match status" value="1"/>
</dbReference>
<evidence type="ECO:0000256" key="2">
    <source>
        <dbReference type="ARBA" id="ARBA00022963"/>
    </source>
</evidence>
<keyword evidence="7" id="KW-1185">Reference proteome</keyword>
<dbReference type="GO" id="GO:0016042">
    <property type="term" value="P:lipid catabolic process"/>
    <property type="evidence" value="ECO:0007669"/>
    <property type="project" value="UniProtKB-UniRule"/>
</dbReference>
<keyword evidence="2 4" id="KW-0442">Lipid degradation</keyword>
<evidence type="ECO:0000313" key="6">
    <source>
        <dbReference type="EMBL" id="MXN66139.1"/>
    </source>
</evidence>
<dbReference type="EMBL" id="WUMV01000007">
    <property type="protein sequence ID" value="MXN66139.1"/>
    <property type="molecule type" value="Genomic_DNA"/>
</dbReference>
<accession>A0A7X3LVZ2</accession>
<dbReference type="GO" id="GO:0016787">
    <property type="term" value="F:hydrolase activity"/>
    <property type="evidence" value="ECO:0007669"/>
    <property type="project" value="UniProtKB-UniRule"/>
</dbReference>
<feature type="short sequence motif" description="GXSXG" evidence="4">
    <location>
        <begin position="39"/>
        <end position="43"/>
    </location>
</feature>
<evidence type="ECO:0000256" key="3">
    <source>
        <dbReference type="ARBA" id="ARBA00023098"/>
    </source>
</evidence>
<dbReference type="Pfam" id="PF01734">
    <property type="entry name" value="Patatin"/>
    <property type="match status" value="1"/>
</dbReference>
<sequence length="286" mass="30430">MASPRIGLALGGGGARGLAHVPVLEAFDDLGIKPHAIAGTSIGALIGAAYAGGMSGDDIRDYTEKTLSDRNAALARLWQLRPKRFADIFGAGGVMQFDALRVLEVFVGDAIPQTFEELKVPLAVLATDFYGCREVDLRSGPLHSAVAASIAIPALFKPVTIQDRIMIDGGVVNPLPFDALPQACDIVVAVDVVGSPVSRGKTPHPSAGDSLFGATQILMQTVVAEKLKSRRPDILVRPDIEAFRVLDFLKARKIMDTAQPIRETVKTQIEKSIKAIEKSADGKKKA</sequence>
<feature type="short sequence motif" description="GXGXXG" evidence="4">
    <location>
        <begin position="12"/>
        <end position="17"/>
    </location>
</feature>
<name>A0A7X3LVZ2_9HYPH</name>
<keyword evidence="3 4" id="KW-0443">Lipid metabolism</keyword>
<feature type="domain" description="PNPLA" evidence="5">
    <location>
        <begin position="8"/>
        <end position="181"/>
    </location>
</feature>
<dbReference type="InterPro" id="IPR016035">
    <property type="entry name" value="Acyl_Trfase/lysoPLipase"/>
</dbReference>
<protein>
    <submittedName>
        <fullName evidence="6">Patatin-like phospholipase family protein</fullName>
    </submittedName>
</protein>
<dbReference type="SUPFAM" id="SSF52151">
    <property type="entry name" value="FabD/lysophospholipase-like"/>
    <property type="match status" value="1"/>
</dbReference>
<dbReference type="AlphaFoldDB" id="A0A7X3LVZ2"/>
<evidence type="ECO:0000256" key="4">
    <source>
        <dbReference type="PROSITE-ProRule" id="PRU01161"/>
    </source>
</evidence>
<dbReference type="Gene3D" id="3.40.1090.10">
    <property type="entry name" value="Cytosolic phospholipase A2 catalytic domain"/>
    <property type="match status" value="2"/>
</dbReference>